<dbReference type="RefSeq" id="WP_345023081.1">
    <property type="nucleotide sequence ID" value="NZ_BAABDO010000067.1"/>
</dbReference>
<evidence type="ECO:0000313" key="2">
    <source>
        <dbReference type="Proteomes" id="UP001500266"/>
    </source>
</evidence>
<accession>A0ABP7Z5J9</accession>
<keyword evidence="2" id="KW-1185">Reference proteome</keyword>
<sequence length="44" mass="4634">MQTTLVACAVVLVAAALMCFLFSPQNKATAKPARVRETATASHD</sequence>
<organism evidence="1 2">
    <name type="scientific">Actinomadura keratinilytica</name>
    <dbReference type="NCBI Taxonomy" id="547461"/>
    <lineage>
        <taxon>Bacteria</taxon>
        <taxon>Bacillati</taxon>
        <taxon>Actinomycetota</taxon>
        <taxon>Actinomycetes</taxon>
        <taxon>Streptosporangiales</taxon>
        <taxon>Thermomonosporaceae</taxon>
        <taxon>Actinomadura</taxon>
    </lineage>
</organism>
<dbReference type="Proteomes" id="UP001500266">
    <property type="component" value="Unassembled WGS sequence"/>
</dbReference>
<reference evidence="2" key="1">
    <citation type="journal article" date="2019" name="Int. J. Syst. Evol. Microbiol.">
        <title>The Global Catalogue of Microorganisms (GCM) 10K type strain sequencing project: providing services to taxonomists for standard genome sequencing and annotation.</title>
        <authorList>
            <consortium name="The Broad Institute Genomics Platform"/>
            <consortium name="The Broad Institute Genome Sequencing Center for Infectious Disease"/>
            <person name="Wu L."/>
            <person name="Ma J."/>
        </authorList>
    </citation>
    <scope>NUCLEOTIDE SEQUENCE [LARGE SCALE GENOMIC DNA]</scope>
    <source>
        <strain evidence="2">JCM 17316</strain>
    </source>
</reference>
<proteinExistence type="predicted"/>
<comment type="caution">
    <text evidence="1">The sequence shown here is derived from an EMBL/GenBank/DDBJ whole genome shotgun (WGS) entry which is preliminary data.</text>
</comment>
<protein>
    <submittedName>
        <fullName evidence="1">Uncharacterized protein</fullName>
    </submittedName>
</protein>
<name>A0ABP7Z5J9_9ACTN</name>
<dbReference type="EMBL" id="BAABDO010000067">
    <property type="protein sequence ID" value="GAA4147447.1"/>
    <property type="molecule type" value="Genomic_DNA"/>
</dbReference>
<evidence type="ECO:0000313" key="1">
    <source>
        <dbReference type="EMBL" id="GAA4147447.1"/>
    </source>
</evidence>
<gene>
    <name evidence="1" type="ORF">GCM10022416_40900</name>
</gene>